<keyword evidence="1" id="KW-0040">ANK repeat</keyword>
<evidence type="ECO:0000313" key="3">
    <source>
        <dbReference type="Proteomes" id="UP000815325"/>
    </source>
</evidence>
<dbReference type="Proteomes" id="UP000815325">
    <property type="component" value="Unassembled WGS sequence"/>
</dbReference>
<dbReference type="PANTHER" id="PTHR22677">
    <property type="entry name" value="ANKYRIN REPEAT DOMAIN-CONTAINING PROTEIN 60"/>
    <property type="match status" value="1"/>
</dbReference>
<dbReference type="SUPFAM" id="SSF48403">
    <property type="entry name" value="Ankyrin repeat"/>
    <property type="match status" value="1"/>
</dbReference>
<feature type="repeat" description="ANK" evidence="1">
    <location>
        <begin position="34"/>
        <end position="66"/>
    </location>
</feature>
<dbReference type="SMART" id="SM00248">
    <property type="entry name" value="ANK"/>
    <property type="match status" value="2"/>
</dbReference>
<dbReference type="PRINTS" id="PR01415">
    <property type="entry name" value="ANKYRIN"/>
</dbReference>
<keyword evidence="3" id="KW-1185">Reference proteome</keyword>
<gene>
    <name evidence="2" type="ORF">DUNSADRAFT_8653</name>
</gene>
<dbReference type="Pfam" id="PF12796">
    <property type="entry name" value="Ank_2"/>
    <property type="match status" value="1"/>
</dbReference>
<dbReference type="PROSITE" id="PS50297">
    <property type="entry name" value="ANK_REP_REGION"/>
    <property type="match status" value="2"/>
</dbReference>
<dbReference type="InterPro" id="IPR002110">
    <property type="entry name" value="Ankyrin_rpt"/>
</dbReference>
<dbReference type="PANTHER" id="PTHR22677:SF4">
    <property type="entry name" value="USHER SYNDROME TYPE-1G PROTEIN-LIKE PROTEIN"/>
    <property type="match status" value="1"/>
</dbReference>
<evidence type="ECO:0000256" key="1">
    <source>
        <dbReference type="PROSITE-ProRule" id="PRU00023"/>
    </source>
</evidence>
<feature type="non-terminal residue" evidence="2">
    <location>
        <position position="1"/>
    </location>
</feature>
<dbReference type="EMBL" id="MU072538">
    <property type="protein sequence ID" value="KAF5825561.1"/>
    <property type="molecule type" value="Genomic_DNA"/>
</dbReference>
<feature type="repeat" description="ANK" evidence="1">
    <location>
        <begin position="1"/>
        <end position="33"/>
    </location>
</feature>
<name>A0ABQ7FSR5_DUNSA</name>
<sequence>DGWTPLLCASQQGHVPIVKELISKGASVNKAEECGHTPLWEASCLGHLAVVKVLIAAGASLDIQAETEVGW</sequence>
<reference evidence="2" key="1">
    <citation type="submission" date="2017-08" db="EMBL/GenBank/DDBJ databases">
        <authorList>
            <person name="Polle J.E."/>
            <person name="Barry K."/>
            <person name="Cushman J."/>
            <person name="Schmutz J."/>
            <person name="Tran D."/>
            <person name="Hathwaick L.T."/>
            <person name="Yim W.C."/>
            <person name="Jenkins J."/>
            <person name="Mckie-Krisberg Z.M."/>
            <person name="Prochnik S."/>
            <person name="Lindquist E."/>
            <person name="Dockter R.B."/>
            <person name="Adam C."/>
            <person name="Molina H."/>
            <person name="Bunkerborg J."/>
            <person name="Jin E."/>
            <person name="Buchheim M."/>
            <person name="Magnuson J."/>
        </authorList>
    </citation>
    <scope>NUCLEOTIDE SEQUENCE</scope>
    <source>
        <strain evidence="2">CCAP 19/18</strain>
    </source>
</reference>
<dbReference type="Gene3D" id="1.25.40.20">
    <property type="entry name" value="Ankyrin repeat-containing domain"/>
    <property type="match status" value="1"/>
</dbReference>
<comment type="caution">
    <text evidence="2">The sequence shown here is derived from an EMBL/GenBank/DDBJ whole genome shotgun (WGS) entry which is preliminary data.</text>
</comment>
<evidence type="ECO:0000313" key="2">
    <source>
        <dbReference type="EMBL" id="KAF5825561.1"/>
    </source>
</evidence>
<dbReference type="InterPro" id="IPR039323">
    <property type="entry name" value="ANKRD_45/46/60"/>
</dbReference>
<dbReference type="InterPro" id="IPR036770">
    <property type="entry name" value="Ankyrin_rpt-contain_sf"/>
</dbReference>
<protein>
    <submittedName>
        <fullName evidence="2">Ankyrin repeat-containing domain protein</fullName>
    </submittedName>
</protein>
<organism evidence="2 3">
    <name type="scientific">Dunaliella salina</name>
    <name type="common">Green alga</name>
    <name type="synonym">Protococcus salinus</name>
    <dbReference type="NCBI Taxonomy" id="3046"/>
    <lineage>
        <taxon>Eukaryota</taxon>
        <taxon>Viridiplantae</taxon>
        <taxon>Chlorophyta</taxon>
        <taxon>core chlorophytes</taxon>
        <taxon>Chlorophyceae</taxon>
        <taxon>CS clade</taxon>
        <taxon>Chlamydomonadales</taxon>
        <taxon>Dunaliellaceae</taxon>
        <taxon>Dunaliella</taxon>
    </lineage>
</organism>
<accession>A0ABQ7FSR5</accession>
<dbReference type="PROSITE" id="PS50088">
    <property type="entry name" value="ANK_REPEAT"/>
    <property type="match status" value="2"/>
</dbReference>
<proteinExistence type="predicted"/>